<dbReference type="AlphaFoldDB" id="A0A914X439"/>
<sequence length="117" mass="13281">MASRQVYSKADDDAMWRYLHQQVLLGNEDAYAPMGVKIWKTASESGVTNKSVHSMTCHFRRKLLPAIHKSPLSRNDVVFLLNKWSLADAISLRNINEDVTIEQYEDSISSADDVIVQ</sequence>
<evidence type="ECO:0000313" key="1">
    <source>
        <dbReference type="Proteomes" id="UP000887566"/>
    </source>
</evidence>
<accession>A0A914X439</accession>
<proteinExistence type="predicted"/>
<dbReference type="Gene3D" id="1.10.10.60">
    <property type="entry name" value="Homeodomain-like"/>
    <property type="match status" value="1"/>
</dbReference>
<name>A0A914X439_9BILA</name>
<evidence type="ECO:0000313" key="2">
    <source>
        <dbReference type="WBParaSite" id="PSAMB.scaffold6268size9842.g28183.t1"/>
    </source>
</evidence>
<dbReference type="Proteomes" id="UP000887566">
    <property type="component" value="Unplaced"/>
</dbReference>
<protein>
    <submittedName>
        <fullName evidence="2">Uncharacterized protein</fullName>
    </submittedName>
</protein>
<keyword evidence="1" id="KW-1185">Reference proteome</keyword>
<reference evidence="2" key="1">
    <citation type="submission" date="2022-11" db="UniProtKB">
        <authorList>
            <consortium name="WormBaseParasite"/>
        </authorList>
    </citation>
    <scope>IDENTIFICATION</scope>
</reference>
<organism evidence="1 2">
    <name type="scientific">Plectus sambesii</name>
    <dbReference type="NCBI Taxonomy" id="2011161"/>
    <lineage>
        <taxon>Eukaryota</taxon>
        <taxon>Metazoa</taxon>
        <taxon>Ecdysozoa</taxon>
        <taxon>Nematoda</taxon>
        <taxon>Chromadorea</taxon>
        <taxon>Plectida</taxon>
        <taxon>Plectina</taxon>
        <taxon>Plectoidea</taxon>
        <taxon>Plectidae</taxon>
        <taxon>Plectus</taxon>
    </lineage>
</organism>
<dbReference type="WBParaSite" id="PSAMB.scaffold6268size9842.g28183.t1">
    <property type="protein sequence ID" value="PSAMB.scaffold6268size9842.g28183.t1"/>
    <property type="gene ID" value="PSAMB.scaffold6268size9842.g28183"/>
</dbReference>